<dbReference type="GO" id="GO:0005840">
    <property type="term" value="C:ribosome"/>
    <property type="evidence" value="ECO:0007669"/>
    <property type="project" value="UniProtKB-KW"/>
</dbReference>
<organism evidence="8 9">
    <name type="scientific">Candidatus Woesebacteria bacterium GW2011_GWA2_44_33</name>
    <dbReference type="NCBI Taxonomy" id="1618564"/>
    <lineage>
        <taxon>Bacteria</taxon>
        <taxon>Candidatus Woeseibacteriota</taxon>
    </lineage>
</organism>
<keyword evidence="7" id="KW-0862">Zinc</keyword>
<evidence type="ECO:0000256" key="5">
    <source>
        <dbReference type="ARBA" id="ARBA00023274"/>
    </source>
</evidence>
<feature type="binding site" evidence="7">
    <location>
        <position position="39"/>
    </location>
    <ligand>
        <name>Zn(2+)</name>
        <dbReference type="ChEBI" id="CHEBI:29105"/>
    </ligand>
</feature>
<sequence length="108" mass="11930">MKQNIHPIYEAMAVTCACGNTFTVGGSRKTLHVDVCDKCHPFITGTQKFIDAMGRVDKFIAKRKAASGYVAKNKKKDEVDRTPKSLKEMLEVKKKAEAKTVESPIASL</sequence>
<accession>A0A0G1J314</accession>
<keyword evidence="4 7" id="KW-0689">Ribosomal protein</keyword>
<dbReference type="InterPro" id="IPR034704">
    <property type="entry name" value="Ribosomal_bL28/bL31-like_sf"/>
</dbReference>
<dbReference type="GO" id="GO:0019843">
    <property type="term" value="F:rRNA binding"/>
    <property type="evidence" value="ECO:0007669"/>
    <property type="project" value="UniProtKB-KW"/>
</dbReference>
<comment type="subunit">
    <text evidence="7">Part of the 50S ribosomal subunit.</text>
</comment>
<comment type="cofactor">
    <cofactor evidence="7">
        <name>Zn(2+)</name>
        <dbReference type="ChEBI" id="CHEBI:29105"/>
    </cofactor>
    <text evidence="7">Binds 1 zinc ion per subunit.</text>
</comment>
<dbReference type="GO" id="GO:0046872">
    <property type="term" value="F:metal ion binding"/>
    <property type="evidence" value="ECO:0007669"/>
    <property type="project" value="UniProtKB-KW"/>
</dbReference>
<keyword evidence="3 7" id="KW-0694">RNA-binding</keyword>
<dbReference type="SUPFAM" id="SSF143800">
    <property type="entry name" value="L28p-like"/>
    <property type="match status" value="1"/>
</dbReference>
<keyword evidence="7" id="KW-0479">Metal-binding</keyword>
<dbReference type="Proteomes" id="UP000034826">
    <property type="component" value="Unassembled WGS sequence"/>
</dbReference>
<dbReference type="AlphaFoldDB" id="A0A0G1J314"/>
<dbReference type="HAMAP" id="MF_00501">
    <property type="entry name" value="Ribosomal_bL31_1"/>
    <property type="match status" value="1"/>
</dbReference>
<evidence type="ECO:0000313" key="8">
    <source>
        <dbReference type="EMBL" id="KKT66006.1"/>
    </source>
</evidence>
<evidence type="ECO:0000256" key="6">
    <source>
        <dbReference type="ARBA" id="ARBA00035687"/>
    </source>
</evidence>
<evidence type="ECO:0000256" key="3">
    <source>
        <dbReference type="ARBA" id="ARBA00022884"/>
    </source>
</evidence>
<keyword evidence="2 7" id="KW-0699">rRNA-binding</keyword>
<evidence type="ECO:0000256" key="2">
    <source>
        <dbReference type="ARBA" id="ARBA00022730"/>
    </source>
</evidence>
<dbReference type="InterPro" id="IPR042105">
    <property type="entry name" value="Ribosomal_bL31_sf"/>
</dbReference>
<dbReference type="PATRIC" id="fig|1618564.3.peg.743"/>
<comment type="caution">
    <text evidence="8">The sequence shown here is derived from an EMBL/GenBank/DDBJ whole genome shotgun (WGS) entry which is preliminary data.</text>
</comment>
<dbReference type="EMBL" id="LCIY01000030">
    <property type="protein sequence ID" value="KKT66006.1"/>
    <property type="molecule type" value="Genomic_DNA"/>
</dbReference>
<proteinExistence type="inferred from homology"/>
<protein>
    <recommendedName>
        <fullName evidence="6 7">Large ribosomal subunit protein bL31</fullName>
    </recommendedName>
</protein>
<feature type="binding site" evidence="7">
    <location>
        <position position="36"/>
    </location>
    <ligand>
        <name>Zn(2+)</name>
        <dbReference type="ChEBI" id="CHEBI:29105"/>
    </ligand>
</feature>
<dbReference type="PRINTS" id="PR01249">
    <property type="entry name" value="RIBOSOMALL31"/>
</dbReference>
<dbReference type="PANTHER" id="PTHR33280:SF1">
    <property type="entry name" value="LARGE RIBOSOMAL SUBUNIT PROTEIN BL31C"/>
    <property type="match status" value="1"/>
</dbReference>
<dbReference type="NCBIfam" id="TIGR00105">
    <property type="entry name" value="L31"/>
    <property type="match status" value="1"/>
</dbReference>
<keyword evidence="5 7" id="KW-0687">Ribonucleoprotein</keyword>
<evidence type="ECO:0000256" key="7">
    <source>
        <dbReference type="HAMAP-Rule" id="MF_00501"/>
    </source>
</evidence>
<feature type="binding site" evidence="7">
    <location>
        <position position="16"/>
    </location>
    <ligand>
        <name>Zn(2+)</name>
        <dbReference type="ChEBI" id="CHEBI:29105"/>
    </ligand>
</feature>
<feature type="binding site" evidence="7">
    <location>
        <position position="18"/>
    </location>
    <ligand>
        <name>Zn(2+)</name>
        <dbReference type="ChEBI" id="CHEBI:29105"/>
    </ligand>
</feature>
<dbReference type="PANTHER" id="PTHR33280">
    <property type="entry name" value="50S RIBOSOMAL PROTEIN L31, CHLOROPLASTIC"/>
    <property type="match status" value="1"/>
</dbReference>
<dbReference type="InterPro" id="IPR027491">
    <property type="entry name" value="Ribosomal_bL31_A"/>
</dbReference>
<comment type="function">
    <text evidence="7">Binds the 23S rRNA.</text>
</comment>
<evidence type="ECO:0000256" key="1">
    <source>
        <dbReference type="ARBA" id="ARBA00009296"/>
    </source>
</evidence>
<dbReference type="NCBIfam" id="NF000612">
    <property type="entry name" value="PRK00019.1"/>
    <property type="match status" value="1"/>
</dbReference>
<dbReference type="GO" id="GO:1990904">
    <property type="term" value="C:ribonucleoprotein complex"/>
    <property type="evidence" value="ECO:0007669"/>
    <property type="project" value="UniProtKB-KW"/>
</dbReference>
<evidence type="ECO:0000256" key="4">
    <source>
        <dbReference type="ARBA" id="ARBA00022980"/>
    </source>
</evidence>
<comment type="similarity">
    <text evidence="1 7">Belongs to the bacterial ribosomal protein bL31 family. Type A subfamily.</text>
</comment>
<dbReference type="InterPro" id="IPR002150">
    <property type="entry name" value="Ribosomal_bL31"/>
</dbReference>
<name>A0A0G1J314_9BACT</name>
<dbReference type="Pfam" id="PF01197">
    <property type="entry name" value="Ribosomal_L31"/>
    <property type="match status" value="1"/>
</dbReference>
<reference evidence="8 9" key="1">
    <citation type="journal article" date="2015" name="Nature">
        <title>rRNA introns, odd ribosomes, and small enigmatic genomes across a large radiation of phyla.</title>
        <authorList>
            <person name="Brown C.T."/>
            <person name="Hug L.A."/>
            <person name="Thomas B.C."/>
            <person name="Sharon I."/>
            <person name="Castelle C.J."/>
            <person name="Singh A."/>
            <person name="Wilkins M.J."/>
            <person name="Williams K.H."/>
            <person name="Banfield J.F."/>
        </authorList>
    </citation>
    <scope>NUCLEOTIDE SEQUENCE [LARGE SCALE GENOMIC DNA]</scope>
</reference>
<dbReference type="Gene3D" id="4.10.830.30">
    <property type="entry name" value="Ribosomal protein L31"/>
    <property type="match status" value="1"/>
</dbReference>
<gene>
    <name evidence="7" type="primary">rpmE</name>
    <name evidence="8" type="ORF">UW60_C0030G0003</name>
</gene>
<evidence type="ECO:0000313" key="9">
    <source>
        <dbReference type="Proteomes" id="UP000034826"/>
    </source>
</evidence>
<dbReference type="GO" id="GO:0006412">
    <property type="term" value="P:translation"/>
    <property type="evidence" value="ECO:0007669"/>
    <property type="project" value="UniProtKB-UniRule"/>
</dbReference>
<dbReference type="GO" id="GO:0003735">
    <property type="term" value="F:structural constituent of ribosome"/>
    <property type="evidence" value="ECO:0007669"/>
    <property type="project" value="InterPro"/>
</dbReference>